<evidence type="ECO:0000256" key="4">
    <source>
        <dbReference type="SAM" id="MobiDB-lite"/>
    </source>
</evidence>
<accession>A0AAQ3R6W2</accession>
<feature type="region of interest" description="Disordered" evidence="4">
    <location>
        <begin position="96"/>
        <end position="123"/>
    </location>
</feature>
<organism evidence="5 6">
    <name type="scientific">Acrodontium crateriforme</name>
    <dbReference type="NCBI Taxonomy" id="150365"/>
    <lineage>
        <taxon>Eukaryota</taxon>
        <taxon>Fungi</taxon>
        <taxon>Dikarya</taxon>
        <taxon>Ascomycota</taxon>
        <taxon>Pezizomycotina</taxon>
        <taxon>Dothideomycetes</taxon>
        <taxon>Dothideomycetidae</taxon>
        <taxon>Mycosphaerellales</taxon>
        <taxon>Teratosphaeriaceae</taxon>
        <taxon>Acrodontium</taxon>
    </lineage>
</organism>
<evidence type="ECO:0000313" key="6">
    <source>
        <dbReference type="Proteomes" id="UP001303373"/>
    </source>
</evidence>
<dbReference type="GO" id="GO:0003735">
    <property type="term" value="F:structural constituent of ribosome"/>
    <property type="evidence" value="ECO:0007669"/>
    <property type="project" value="InterPro"/>
</dbReference>
<name>A0AAQ3R6W2_9PEZI</name>
<evidence type="ECO:0000313" key="5">
    <source>
        <dbReference type="EMBL" id="WPG99878.1"/>
    </source>
</evidence>
<dbReference type="InterPro" id="IPR052837">
    <property type="entry name" value="Mitoribosomal_bS21"/>
</dbReference>
<feature type="compositionally biased region" description="Low complexity" evidence="4">
    <location>
        <begin position="69"/>
        <end position="82"/>
    </location>
</feature>
<dbReference type="PANTHER" id="PTHR41237">
    <property type="entry name" value="37S RIBOSOMAL PROTEIN MRP21, MITOCHONDRIAL"/>
    <property type="match status" value="1"/>
</dbReference>
<dbReference type="EMBL" id="CP138582">
    <property type="protein sequence ID" value="WPG99878.1"/>
    <property type="molecule type" value="Genomic_DNA"/>
</dbReference>
<evidence type="ECO:0000256" key="3">
    <source>
        <dbReference type="ARBA" id="ARBA00023274"/>
    </source>
</evidence>
<sequence>MMEASRAAEALLRHAQPLMPFLAPAWSRSTSSVRAANAISRHFTAQRSVSNGQRAFSTTVRRHEGQPKTSTPPTAPTETATESISQLLDATASFGNASSSRKNFQSSNRMTNRSPALGSYYPRSGDSASDLFNSVRDSSAGRVTSTGSSFSAADLNSIWNPSIAGPPLPLEDKPFTIKLGPTVGRTVNVDTKRGTDVASAFRQLDIQCNQNRVRADFNRQRFHERPGLKRKRLRRERWRRRFQQGFNEVVQRVQKMRTQGW</sequence>
<feature type="compositionally biased region" description="Polar residues" evidence="4">
    <location>
        <begin position="45"/>
        <end position="59"/>
    </location>
</feature>
<proteinExistence type="inferred from homology"/>
<feature type="compositionally biased region" description="Polar residues" evidence="4">
    <location>
        <begin position="96"/>
        <end position="114"/>
    </location>
</feature>
<keyword evidence="2" id="KW-0689">Ribosomal protein</keyword>
<feature type="region of interest" description="Disordered" evidence="4">
    <location>
        <begin position="45"/>
        <end position="82"/>
    </location>
</feature>
<dbReference type="InterPro" id="IPR001911">
    <property type="entry name" value="Ribosomal_bS21"/>
</dbReference>
<evidence type="ECO:0008006" key="7">
    <source>
        <dbReference type="Google" id="ProtNLM"/>
    </source>
</evidence>
<dbReference type="GO" id="GO:0005763">
    <property type="term" value="C:mitochondrial small ribosomal subunit"/>
    <property type="evidence" value="ECO:0007669"/>
    <property type="project" value="TreeGrafter"/>
</dbReference>
<dbReference type="Pfam" id="PF01165">
    <property type="entry name" value="Ribosomal_S21"/>
    <property type="match status" value="1"/>
</dbReference>
<dbReference type="Proteomes" id="UP001303373">
    <property type="component" value="Chromosome 3"/>
</dbReference>
<gene>
    <name evidence="5" type="ORF">R9X50_00269800</name>
</gene>
<keyword evidence="6" id="KW-1185">Reference proteome</keyword>
<dbReference type="AlphaFoldDB" id="A0AAQ3R6W2"/>
<evidence type="ECO:0000256" key="1">
    <source>
        <dbReference type="ARBA" id="ARBA00006640"/>
    </source>
</evidence>
<keyword evidence="3" id="KW-0687">Ribonucleoprotein</keyword>
<dbReference type="GO" id="GO:0070124">
    <property type="term" value="P:mitochondrial translational initiation"/>
    <property type="evidence" value="ECO:0007669"/>
    <property type="project" value="TreeGrafter"/>
</dbReference>
<dbReference type="PANTHER" id="PTHR41237:SF1">
    <property type="entry name" value="SMALL RIBOSOMAL SUBUNIT PROTEIN BS21M"/>
    <property type="match status" value="1"/>
</dbReference>
<evidence type="ECO:0000256" key="2">
    <source>
        <dbReference type="ARBA" id="ARBA00022980"/>
    </source>
</evidence>
<reference evidence="5 6" key="1">
    <citation type="submission" date="2023-11" db="EMBL/GenBank/DDBJ databases">
        <title>An acidophilic fungus is an integral part of prey digestion in a carnivorous sundew plant.</title>
        <authorList>
            <person name="Tsai I.J."/>
        </authorList>
    </citation>
    <scope>NUCLEOTIDE SEQUENCE [LARGE SCALE GENOMIC DNA]</scope>
    <source>
        <strain evidence="5">169a</strain>
    </source>
</reference>
<protein>
    <recommendedName>
        <fullName evidence="7">Ribosomal protein S21</fullName>
    </recommendedName>
</protein>
<comment type="similarity">
    <text evidence="1">Belongs to the bacterial ribosomal protein bS21 family.</text>
</comment>